<name>A6I7Z3_RAT</name>
<feature type="region of interest" description="Disordered" evidence="1">
    <location>
        <begin position="1"/>
        <end position="52"/>
    </location>
</feature>
<accession>A6I7Z3</accession>
<reference evidence="2 3" key="1">
    <citation type="submission" date="2005-09" db="EMBL/GenBank/DDBJ databases">
        <authorList>
            <person name="Mural R.J."/>
            <person name="Li P.W."/>
            <person name="Adams M.D."/>
            <person name="Amanatides P.G."/>
            <person name="Baden-Tillson H."/>
            <person name="Barnstead M."/>
            <person name="Chin S.H."/>
            <person name="Dew I."/>
            <person name="Evans C.A."/>
            <person name="Ferriera S."/>
            <person name="Flanigan M."/>
            <person name="Fosler C."/>
            <person name="Glodek A."/>
            <person name="Gu Z."/>
            <person name="Holt R.A."/>
            <person name="Jennings D."/>
            <person name="Kraft C.L."/>
            <person name="Lu F."/>
            <person name="Nguyen T."/>
            <person name="Nusskern D.R."/>
            <person name="Pfannkoch C.M."/>
            <person name="Sitter C."/>
            <person name="Sutton G.G."/>
            <person name="Venter J.C."/>
            <person name="Wang Z."/>
            <person name="Woodage T."/>
            <person name="Zheng X.H."/>
            <person name="Zhong F."/>
        </authorList>
    </citation>
    <scope>NUCLEOTIDE SEQUENCE [LARGE SCALE GENOMIC DNA]</scope>
    <source>
        <strain>BN</strain>
        <strain evidence="3">Sprague-Dawley</strain>
    </source>
</reference>
<gene>
    <name evidence="2" type="ORF">rCG_40407</name>
</gene>
<evidence type="ECO:0000313" key="3">
    <source>
        <dbReference type="Proteomes" id="UP000234681"/>
    </source>
</evidence>
<organism evidence="2 3">
    <name type="scientific">Rattus norvegicus</name>
    <name type="common">Rat</name>
    <dbReference type="NCBI Taxonomy" id="10116"/>
    <lineage>
        <taxon>Eukaryota</taxon>
        <taxon>Metazoa</taxon>
        <taxon>Chordata</taxon>
        <taxon>Craniata</taxon>
        <taxon>Vertebrata</taxon>
        <taxon>Euteleostomi</taxon>
        <taxon>Mammalia</taxon>
        <taxon>Eutheria</taxon>
        <taxon>Euarchontoglires</taxon>
        <taxon>Glires</taxon>
        <taxon>Rodentia</taxon>
        <taxon>Myomorpha</taxon>
        <taxon>Muroidea</taxon>
        <taxon>Muridae</taxon>
        <taxon>Murinae</taxon>
        <taxon>Rattus</taxon>
    </lineage>
</organism>
<dbReference type="AlphaFoldDB" id="A6I7Z3"/>
<protein>
    <submittedName>
        <fullName evidence="2">RCG40407</fullName>
    </submittedName>
</protein>
<proteinExistence type="predicted"/>
<sequence>MKVCQTGQPRLFSDCGKAPSPGTTLKLDRGCQEEEGSPEGPAPAHPPGPLRSHVVQWVGTDLKLEESGALPTSEPRGATLRSPAWLSCQ</sequence>
<evidence type="ECO:0000256" key="1">
    <source>
        <dbReference type="SAM" id="MobiDB-lite"/>
    </source>
</evidence>
<feature type="compositionally biased region" description="Pro residues" evidence="1">
    <location>
        <begin position="40"/>
        <end position="49"/>
    </location>
</feature>
<dbReference type="Proteomes" id="UP000234681">
    <property type="component" value="Chromosome 1"/>
</dbReference>
<feature type="region of interest" description="Disordered" evidence="1">
    <location>
        <begin position="65"/>
        <end position="89"/>
    </location>
</feature>
<dbReference type="EMBL" id="CH473956">
    <property type="protein sequence ID" value="EDM17887.1"/>
    <property type="molecule type" value="Genomic_DNA"/>
</dbReference>
<evidence type="ECO:0000313" key="2">
    <source>
        <dbReference type="EMBL" id="EDM17887.1"/>
    </source>
</evidence>